<organism evidence="2 3">
    <name type="scientific">Candidatus Ryanbacteria bacterium RIFCSPLOWO2_02_FULL_45_11c</name>
    <dbReference type="NCBI Taxonomy" id="1802128"/>
    <lineage>
        <taxon>Bacteria</taxon>
        <taxon>Candidatus Ryaniibacteriota</taxon>
    </lineage>
</organism>
<gene>
    <name evidence="2" type="ORF">A3H64_03030</name>
</gene>
<evidence type="ECO:0000313" key="2">
    <source>
        <dbReference type="EMBL" id="OGZ56687.1"/>
    </source>
</evidence>
<feature type="domain" description="Protein NO VEIN C-terminal" evidence="1">
    <location>
        <begin position="5"/>
        <end position="86"/>
    </location>
</feature>
<accession>A0A1G2H2J0</accession>
<evidence type="ECO:0000259" key="1">
    <source>
        <dbReference type="Pfam" id="PF13020"/>
    </source>
</evidence>
<dbReference type="AlphaFoldDB" id="A0A1G2H2J0"/>
<sequence>MAKQAEQKAIEIVMEYEKRKGRNPLIVSRRGVGHDIESDGRMIEVKGIGESWLTYTWQSLYKNEVECLNNNPKDFYLYIVKFKDKNSDEIVGFYIIPGIDLKSKFRIEVETYGIRPVSKHSLKEFSKDWE</sequence>
<name>A0A1G2H2J0_9BACT</name>
<reference evidence="2 3" key="1">
    <citation type="journal article" date="2016" name="Nat. Commun.">
        <title>Thousands of microbial genomes shed light on interconnected biogeochemical processes in an aquifer system.</title>
        <authorList>
            <person name="Anantharaman K."/>
            <person name="Brown C.T."/>
            <person name="Hug L.A."/>
            <person name="Sharon I."/>
            <person name="Castelle C.J."/>
            <person name="Probst A.J."/>
            <person name="Thomas B.C."/>
            <person name="Singh A."/>
            <person name="Wilkins M.J."/>
            <person name="Karaoz U."/>
            <person name="Brodie E.L."/>
            <person name="Williams K.H."/>
            <person name="Hubbard S.S."/>
            <person name="Banfield J.F."/>
        </authorList>
    </citation>
    <scope>NUCLEOTIDE SEQUENCE [LARGE SCALE GENOMIC DNA]</scope>
</reference>
<evidence type="ECO:0000313" key="3">
    <source>
        <dbReference type="Proteomes" id="UP000178186"/>
    </source>
</evidence>
<protein>
    <recommendedName>
        <fullName evidence="1">Protein NO VEIN C-terminal domain-containing protein</fullName>
    </recommendedName>
</protein>
<dbReference type="EMBL" id="MHNY01000006">
    <property type="protein sequence ID" value="OGZ56687.1"/>
    <property type="molecule type" value="Genomic_DNA"/>
</dbReference>
<dbReference type="Pfam" id="PF13020">
    <property type="entry name" value="NOV_C"/>
    <property type="match status" value="1"/>
</dbReference>
<dbReference type="STRING" id="1802128.A3H64_03030"/>
<dbReference type="InterPro" id="IPR024975">
    <property type="entry name" value="NOV_C"/>
</dbReference>
<proteinExistence type="predicted"/>
<dbReference type="Proteomes" id="UP000178186">
    <property type="component" value="Unassembled WGS sequence"/>
</dbReference>
<comment type="caution">
    <text evidence="2">The sequence shown here is derived from an EMBL/GenBank/DDBJ whole genome shotgun (WGS) entry which is preliminary data.</text>
</comment>